<organism evidence="1 2">
    <name type="scientific">Penicillium frequentans</name>
    <dbReference type="NCBI Taxonomy" id="3151616"/>
    <lineage>
        <taxon>Eukaryota</taxon>
        <taxon>Fungi</taxon>
        <taxon>Dikarya</taxon>
        <taxon>Ascomycota</taxon>
        <taxon>Pezizomycotina</taxon>
        <taxon>Eurotiomycetes</taxon>
        <taxon>Eurotiomycetidae</taxon>
        <taxon>Eurotiales</taxon>
        <taxon>Aspergillaceae</taxon>
        <taxon>Penicillium</taxon>
    </lineage>
</organism>
<gene>
    <name evidence="1" type="ORF">N7494_005260</name>
</gene>
<sequence length="114" mass="13319">MSHLSVSQRFGLVHSCPCILFKYHGFTAELRGGRRALHTTWLRRVDVHRLGFQEICMDMNRGRPRQLDSFSGSLAHMAPQDYQILLRMVDRSHRLSSALYKDVLWMRHNRVAAL</sequence>
<reference evidence="1 2" key="1">
    <citation type="journal article" date="2023" name="IMA Fungus">
        <title>Comparative genomic study of the Penicillium genus elucidates a diverse pangenome and 15 lateral gene transfer events.</title>
        <authorList>
            <person name="Petersen C."/>
            <person name="Sorensen T."/>
            <person name="Nielsen M.R."/>
            <person name="Sondergaard T.E."/>
            <person name="Sorensen J.L."/>
            <person name="Fitzpatrick D.A."/>
            <person name="Frisvad J.C."/>
            <person name="Nielsen K.L."/>
        </authorList>
    </citation>
    <scope>NUCLEOTIDE SEQUENCE [LARGE SCALE GENOMIC DNA]</scope>
    <source>
        <strain evidence="1 2">IBT 35679</strain>
    </source>
</reference>
<accession>A0AAD6CXM3</accession>
<protein>
    <submittedName>
        <fullName evidence="1">Uncharacterized protein</fullName>
    </submittedName>
</protein>
<name>A0AAD6CXM3_9EURO</name>
<evidence type="ECO:0000313" key="1">
    <source>
        <dbReference type="EMBL" id="KAJ5543981.1"/>
    </source>
</evidence>
<dbReference type="AlphaFoldDB" id="A0AAD6CXM3"/>
<comment type="caution">
    <text evidence="1">The sequence shown here is derived from an EMBL/GenBank/DDBJ whole genome shotgun (WGS) entry which is preliminary data.</text>
</comment>
<keyword evidence="2" id="KW-1185">Reference proteome</keyword>
<dbReference type="EMBL" id="JAQIZZ010000004">
    <property type="protein sequence ID" value="KAJ5543981.1"/>
    <property type="molecule type" value="Genomic_DNA"/>
</dbReference>
<proteinExistence type="predicted"/>
<dbReference type="Proteomes" id="UP001220324">
    <property type="component" value="Unassembled WGS sequence"/>
</dbReference>
<evidence type="ECO:0000313" key="2">
    <source>
        <dbReference type="Proteomes" id="UP001220324"/>
    </source>
</evidence>